<comment type="caution">
    <text evidence="2">The sequence shown here is derived from an EMBL/GenBank/DDBJ whole genome shotgun (WGS) entry which is preliminary data.</text>
</comment>
<organism evidence="2 3">
    <name type="scientific">Clostridium simiarum</name>
    <dbReference type="NCBI Taxonomy" id="2841506"/>
    <lineage>
        <taxon>Bacteria</taxon>
        <taxon>Bacillati</taxon>
        <taxon>Bacillota</taxon>
        <taxon>Clostridia</taxon>
        <taxon>Eubacteriales</taxon>
        <taxon>Clostridiaceae</taxon>
        <taxon>Clostridium</taxon>
    </lineage>
</organism>
<dbReference type="EMBL" id="JAHLQL010000001">
    <property type="protein sequence ID" value="MBU5590440.1"/>
    <property type="molecule type" value="Genomic_DNA"/>
</dbReference>
<accession>A0ABS6EWE4</accession>
<keyword evidence="1" id="KW-1133">Transmembrane helix</keyword>
<reference evidence="2 3" key="1">
    <citation type="submission" date="2021-06" db="EMBL/GenBank/DDBJ databases">
        <authorList>
            <person name="Sun Q."/>
            <person name="Li D."/>
        </authorList>
    </citation>
    <scope>NUCLEOTIDE SEQUENCE [LARGE SCALE GENOMIC DNA]</scope>
    <source>
        <strain evidence="2 3">MSJ-4</strain>
    </source>
</reference>
<evidence type="ECO:0000313" key="2">
    <source>
        <dbReference type="EMBL" id="MBU5590440.1"/>
    </source>
</evidence>
<protein>
    <recommendedName>
        <fullName evidence="4">ABC-type uncharacterized transport system domain-containing protein</fullName>
    </recommendedName>
</protein>
<feature type="transmembrane region" description="Helical" evidence="1">
    <location>
        <begin position="21"/>
        <end position="43"/>
    </location>
</feature>
<keyword evidence="3" id="KW-1185">Reference proteome</keyword>
<evidence type="ECO:0000256" key="1">
    <source>
        <dbReference type="SAM" id="Phobius"/>
    </source>
</evidence>
<dbReference type="RefSeq" id="WP_216455642.1">
    <property type="nucleotide sequence ID" value="NZ_JAHLQL010000001.1"/>
</dbReference>
<name>A0ABS6EWE4_9CLOT</name>
<sequence>MVNDHKQNKNIKRKSINTFKLLLITFTTMFLILSFSFMFMLGYENTLKPLSKTVESALYSGKNTFVDIKYFYYTLKGSPKKSSDIKEIVLTLSGKLPYKESLPINSKGKLQYLMNLDSLIEQDTLSFLALEQHEPIGKEPNFISDLNSSIEVCNLENAQKDLSLDPFKDSNIFNLYNTLYLSVKDVNMIFFEYDEKNLDRDSLLALKERVYSLKTKGDFLVLLSKNSKENTDEKSKISHSLIRSGADVIVYLDSEEYYIEQYKDRFIINGLPYLLSNKKESIPTPLYQLSIVFKEGNLFAIGVKVSPFKLDYSFSHNEFIPQLCSKDESKSLIDTLNKKSKNLTFNLSDKFSFLEFSSSKAK</sequence>
<keyword evidence="1" id="KW-0472">Membrane</keyword>
<gene>
    <name evidence="2" type="ORF">KQI89_01555</name>
</gene>
<proteinExistence type="predicted"/>
<evidence type="ECO:0008006" key="4">
    <source>
        <dbReference type="Google" id="ProtNLM"/>
    </source>
</evidence>
<dbReference type="Proteomes" id="UP000736583">
    <property type="component" value="Unassembled WGS sequence"/>
</dbReference>
<keyword evidence="1" id="KW-0812">Transmembrane</keyword>
<evidence type="ECO:0000313" key="3">
    <source>
        <dbReference type="Proteomes" id="UP000736583"/>
    </source>
</evidence>